<dbReference type="AlphaFoldDB" id="A0AAD9MXP0"/>
<feature type="transmembrane region" description="Helical" evidence="7">
    <location>
        <begin position="101"/>
        <end position="119"/>
    </location>
</feature>
<dbReference type="PRINTS" id="PR01433">
    <property type="entry name" value="POLYCYSTIN2"/>
</dbReference>
<keyword evidence="3 7" id="KW-0812">Transmembrane</keyword>
<proteinExistence type="inferred from homology"/>
<name>A0AAD9MXP0_9ANNE</name>
<feature type="transmembrane region" description="Helical" evidence="7">
    <location>
        <begin position="139"/>
        <end position="157"/>
    </location>
</feature>
<dbReference type="InterPro" id="IPR013122">
    <property type="entry name" value="PKD1_2_channel"/>
</dbReference>
<evidence type="ECO:0000313" key="11">
    <source>
        <dbReference type="Proteomes" id="UP001208570"/>
    </source>
</evidence>
<comment type="caution">
    <text evidence="10">The sequence shown here is derived from an EMBL/GenBank/DDBJ whole genome shotgun (WGS) entry which is preliminary data.</text>
</comment>
<evidence type="ECO:0000313" key="10">
    <source>
        <dbReference type="EMBL" id="KAK2149647.1"/>
    </source>
</evidence>
<protein>
    <submittedName>
        <fullName evidence="10">Uncharacterized protein</fullName>
    </submittedName>
</protein>
<accession>A0AAD9MXP0</accession>
<dbReference type="Gene3D" id="1.10.287.70">
    <property type="match status" value="1"/>
</dbReference>
<dbReference type="Pfam" id="PF20519">
    <property type="entry name" value="Polycystin_dom"/>
    <property type="match status" value="1"/>
</dbReference>
<dbReference type="GO" id="GO:0005262">
    <property type="term" value="F:calcium channel activity"/>
    <property type="evidence" value="ECO:0007669"/>
    <property type="project" value="TreeGrafter"/>
</dbReference>
<dbReference type="PANTHER" id="PTHR10877">
    <property type="entry name" value="POLYCYSTIN FAMILY MEMBER"/>
    <property type="match status" value="1"/>
</dbReference>
<dbReference type="InterPro" id="IPR051223">
    <property type="entry name" value="Polycystin"/>
</dbReference>
<dbReference type="GO" id="GO:0050982">
    <property type="term" value="P:detection of mechanical stimulus"/>
    <property type="evidence" value="ECO:0007669"/>
    <property type="project" value="TreeGrafter"/>
</dbReference>
<feature type="transmembrane region" description="Helical" evidence="7">
    <location>
        <begin position="228"/>
        <end position="250"/>
    </location>
</feature>
<evidence type="ECO:0000256" key="1">
    <source>
        <dbReference type="ARBA" id="ARBA00004141"/>
    </source>
</evidence>
<evidence type="ECO:0000256" key="7">
    <source>
        <dbReference type="SAM" id="Phobius"/>
    </source>
</evidence>
<gene>
    <name evidence="10" type="ORF">LSH36_443g04023</name>
</gene>
<feature type="domain" description="Polycystin cation channel PKD1/PKD2" evidence="8">
    <location>
        <begin position="98"/>
        <end position="318"/>
    </location>
</feature>
<comment type="similarity">
    <text evidence="2">Belongs to the polycystin family.</text>
</comment>
<dbReference type="InterPro" id="IPR003915">
    <property type="entry name" value="PKD_2"/>
</dbReference>
<dbReference type="GO" id="GO:0005509">
    <property type="term" value="F:calcium ion binding"/>
    <property type="evidence" value="ECO:0007669"/>
    <property type="project" value="InterPro"/>
</dbReference>
<dbReference type="EMBL" id="JAODUP010000443">
    <property type="protein sequence ID" value="KAK2149647.1"/>
    <property type="molecule type" value="Genomic_DNA"/>
</dbReference>
<keyword evidence="5 7" id="KW-0472">Membrane</keyword>
<reference evidence="10" key="1">
    <citation type="journal article" date="2023" name="Mol. Biol. Evol.">
        <title>Third-Generation Sequencing Reveals the Adaptive Role of the Epigenome in Three Deep-Sea Polychaetes.</title>
        <authorList>
            <person name="Perez M."/>
            <person name="Aroh O."/>
            <person name="Sun Y."/>
            <person name="Lan Y."/>
            <person name="Juniper S.K."/>
            <person name="Young C.R."/>
            <person name="Angers B."/>
            <person name="Qian P.Y."/>
        </authorList>
    </citation>
    <scope>NUCLEOTIDE SEQUENCE</scope>
    <source>
        <strain evidence="10">P08H-3</strain>
    </source>
</reference>
<feature type="domain" description="Polycystin" evidence="9">
    <location>
        <begin position="11"/>
        <end position="93"/>
    </location>
</feature>
<organism evidence="10 11">
    <name type="scientific">Paralvinella palmiformis</name>
    <dbReference type="NCBI Taxonomy" id="53620"/>
    <lineage>
        <taxon>Eukaryota</taxon>
        <taxon>Metazoa</taxon>
        <taxon>Spiralia</taxon>
        <taxon>Lophotrochozoa</taxon>
        <taxon>Annelida</taxon>
        <taxon>Polychaeta</taxon>
        <taxon>Sedentaria</taxon>
        <taxon>Canalipalpata</taxon>
        <taxon>Terebellida</taxon>
        <taxon>Terebelliformia</taxon>
        <taxon>Alvinellidae</taxon>
        <taxon>Paralvinella</taxon>
    </lineage>
</organism>
<evidence type="ECO:0000256" key="5">
    <source>
        <dbReference type="ARBA" id="ARBA00023136"/>
    </source>
</evidence>
<comment type="subcellular location">
    <subcellularLocation>
        <location evidence="1">Membrane</location>
        <topology evidence="1">Multi-pass membrane protein</topology>
    </subcellularLocation>
</comment>
<evidence type="ECO:0000259" key="8">
    <source>
        <dbReference type="Pfam" id="PF08016"/>
    </source>
</evidence>
<dbReference type="GO" id="GO:0016020">
    <property type="term" value="C:membrane"/>
    <property type="evidence" value="ECO:0007669"/>
    <property type="project" value="UniProtKB-SubCell"/>
</dbReference>
<feature type="transmembrane region" description="Helical" evidence="7">
    <location>
        <begin position="290"/>
        <end position="311"/>
    </location>
</feature>
<keyword evidence="4 7" id="KW-1133">Transmembrane helix</keyword>
<sequence>MRQVRVKQGDGKLGTYGGGGYVANLGSSKGQALELMDQLVENGWLDRDTRAIFVEFNSYNPNTNYFSHISYLLESPAIGALLPQSRVESFQLYIRLSGMNVFLVACEILYIIIIIVFMVREVMQFRNSKGNYWKDPLNYIELAVIVLSWAALAMYLMKEIIGRLVLSDLAKNKDKYMNFKLFAYYEELQWDVIGFIVFMADVKFLRILRFNHHVVHFARTLKHAAPSLVSFGVMFSVLFMAFTSSGYFLFSKEMSDFKTVISVMESLYSMLIGKFDVHQMEETDRILGPVYFATFMVVIYIVIVNIFLGILESSYKEVTLMMVQQRDDSKIFACFTEKMTQYLHLTKTEKKETLQYMDNYDSLNQRLDSLDRLLTDECRAILNNRDKERASDSKMRKLDFLTKLQIHQSEG</sequence>
<evidence type="ECO:0000256" key="2">
    <source>
        <dbReference type="ARBA" id="ARBA00007200"/>
    </source>
</evidence>
<keyword evidence="6" id="KW-0325">Glycoprotein</keyword>
<evidence type="ECO:0000256" key="3">
    <source>
        <dbReference type="ARBA" id="ARBA00022692"/>
    </source>
</evidence>
<dbReference type="Pfam" id="PF08016">
    <property type="entry name" value="PKD_channel"/>
    <property type="match status" value="1"/>
</dbReference>
<dbReference type="Proteomes" id="UP001208570">
    <property type="component" value="Unassembled WGS sequence"/>
</dbReference>
<dbReference type="PANTHER" id="PTHR10877:SF150">
    <property type="entry name" value="REJ DOMAIN-CONTAINING PROTEIN"/>
    <property type="match status" value="1"/>
</dbReference>
<evidence type="ECO:0000256" key="4">
    <source>
        <dbReference type="ARBA" id="ARBA00022989"/>
    </source>
</evidence>
<evidence type="ECO:0000259" key="9">
    <source>
        <dbReference type="Pfam" id="PF20519"/>
    </source>
</evidence>
<evidence type="ECO:0000256" key="6">
    <source>
        <dbReference type="ARBA" id="ARBA00023180"/>
    </source>
</evidence>
<dbReference type="FunFam" id="1.10.287.70:FF:000086">
    <property type="entry name" value="Polycystic kidney disease 2"/>
    <property type="match status" value="1"/>
</dbReference>
<dbReference type="InterPro" id="IPR046791">
    <property type="entry name" value="Polycystin_dom"/>
</dbReference>
<keyword evidence="11" id="KW-1185">Reference proteome</keyword>